<keyword evidence="2" id="KW-1185">Reference proteome</keyword>
<comment type="caution">
    <text evidence="1">The sequence shown here is derived from an EMBL/GenBank/DDBJ whole genome shotgun (WGS) entry which is preliminary data.</text>
</comment>
<gene>
    <name evidence="1" type="ORF">APHACPA_1264</name>
</gene>
<organism evidence="1 2">
    <name type="scientific">Rickettsia amblyommatis str. Ac/Pa</name>
    <dbReference type="NCBI Taxonomy" id="1359164"/>
    <lineage>
        <taxon>Bacteria</taxon>
        <taxon>Pseudomonadati</taxon>
        <taxon>Pseudomonadota</taxon>
        <taxon>Alphaproteobacteria</taxon>
        <taxon>Rickettsiales</taxon>
        <taxon>Rickettsiaceae</taxon>
        <taxon>Rickettsieae</taxon>
        <taxon>Rickettsia</taxon>
        <taxon>spotted fever group</taxon>
    </lineage>
</organism>
<name>A0A0F3N2J6_RICAM</name>
<dbReference type="EMBL" id="LANR01000001">
    <property type="protein sequence ID" value="KJV62243.1"/>
    <property type="molecule type" value="Genomic_DNA"/>
</dbReference>
<proteinExistence type="predicted"/>
<dbReference type="PATRIC" id="fig|1359164.3.peg.1249"/>
<accession>A0A0F3N2J6</accession>
<sequence length="39" mass="4612">MKKFTQLIRKTRNLLLADKKIFVSLKIFYAESKNILAIN</sequence>
<evidence type="ECO:0000313" key="1">
    <source>
        <dbReference type="EMBL" id="KJV62243.1"/>
    </source>
</evidence>
<protein>
    <submittedName>
        <fullName evidence="1">Uncharacterized protein</fullName>
    </submittedName>
</protein>
<dbReference type="AlphaFoldDB" id="A0A0F3N2J6"/>
<evidence type="ECO:0000313" key="2">
    <source>
        <dbReference type="Proteomes" id="UP000033556"/>
    </source>
</evidence>
<reference evidence="1 2" key="1">
    <citation type="submission" date="2015-01" db="EMBL/GenBank/DDBJ databases">
        <title>Genome Sequencing of Rickettsiales.</title>
        <authorList>
            <person name="Daugherty S.C."/>
            <person name="Su Q."/>
            <person name="Abolude K."/>
            <person name="Beier-Sexton M."/>
            <person name="Carlyon J.A."/>
            <person name="Carter R."/>
            <person name="Day N.P."/>
            <person name="Dumler S.J."/>
            <person name="Dyachenko V."/>
            <person name="Godinez A."/>
            <person name="Kurtti T.J."/>
            <person name="Lichay M."/>
            <person name="Mullins K.E."/>
            <person name="Ott S."/>
            <person name="Pappas-Brown V."/>
            <person name="Paris D.H."/>
            <person name="Patel P."/>
            <person name="Richards A.L."/>
            <person name="Sadzewicz L."/>
            <person name="Sears K."/>
            <person name="Seidman D."/>
            <person name="Sengamalay N."/>
            <person name="Stenos J."/>
            <person name="Tallon L.J."/>
            <person name="Vincent G."/>
            <person name="Fraser C.M."/>
            <person name="Munderloh U."/>
            <person name="Dunning-Hotopp J.C."/>
        </authorList>
    </citation>
    <scope>NUCLEOTIDE SEQUENCE [LARGE SCALE GENOMIC DNA]</scope>
    <source>
        <strain evidence="1 2">Ac/Pa</strain>
    </source>
</reference>
<dbReference type="Proteomes" id="UP000033556">
    <property type="component" value="Unassembled WGS sequence"/>
</dbReference>